<dbReference type="STRING" id="669874.A0A1E4TQT3"/>
<keyword evidence="10" id="KW-0256">Endoplasmic reticulum</keyword>
<keyword evidence="19" id="KW-1185">Reference proteome</keyword>
<dbReference type="PROSITE" id="PS00501">
    <property type="entry name" value="SPASE_I_1"/>
    <property type="match status" value="1"/>
</dbReference>
<keyword evidence="13 17" id="KW-0472">Membrane</keyword>
<keyword evidence="7" id="KW-0645">Protease</keyword>
<evidence type="ECO:0000256" key="6">
    <source>
        <dbReference type="ARBA" id="ARBA00021755"/>
    </source>
</evidence>
<dbReference type="EMBL" id="KV454016">
    <property type="protein sequence ID" value="ODV94107.1"/>
    <property type="molecule type" value="Genomic_DNA"/>
</dbReference>
<dbReference type="CDD" id="cd06530">
    <property type="entry name" value="S26_SPase_I"/>
    <property type="match status" value="1"/>
</dbReference>
<evidence type="ECO:0000256" key="10">
    <source>
        <dbReference type="ARBA" id="ARBA00022824"/>
    </source>
</evidence>
<dbReference type="InterPro" id="IPR019533">
    <property type="entry name" value="Peptidase_S26"/>
</dbReference>
<dbReference type="GO" id="GO:0009003">
    <property type="term" value="F:signal peptidase activity"/>
    <property type="evidence" value="ECO:0007669"/>
    <property type="project" value="UniProtKB-EC"/>
</dbReference>
<evidence type="ECO:0000313" key="18">
    <source>
        <dbReference type="EMBL" id="ODV94107.1"/>
    </source>
</evidence>
<keyword evidence="9" id="KW-0378">Hydrolase</keyword>
<evidence type="ECO:0000256" key="15">
    <source>
        <dbReference type="ARBA" id="ARBA00045533"/>
    </source>
</evidence>
<evidence type="ECO:0000256" key="8">
    <source>
        <dbReference type="ARBA" id="ARBA00022692"/>
    </source>
</evidence>
<name>A0A1E4TQT3_PACTA</name>
<evidence type="ECO:0000256" key="2">
    <source>
        <dbReference type="ARBA" id="ARBA00004648"/>
    </source>
</evidence>
<dbReference type="GO" id="GO:0045047">
    <property type="term" value="P:protein targeting to ER"/>
    <property type="evidence" value="ECO:0007669"/>
    <property type="project" value="EnsemblFungi"/>
</dbReference>
<evidence type="ECO:0000256" key="13">
    <source>
        <dbReference type="ARBA" id="ARBA00023136"/>
    </source>
</evidence>
<dbReference type="EC" id="3.4.21.89" evidence="4"/>
<gene>
    <name evidence="18" type="ORF">PACTADRAFT_4062</name>
</gene>
<dbReference type="SUPFAM" id="SSF51306">
    <property type="entry name" value="LexA/Signal peptidase"/>
    <property type="match status" value="1"/>
</dbReference>
<organism evidence="18 19">
    <name type="scientific">Pachysolen tannophilus NRRL Y-2460</name>
    <dbReference type="NCBI Taxonomy" id="669874"/>
    <lineage>
        <taxon>Eukaryota</taxon>
        <taxon>Fungi</taxon>
        <taxon>Dikarya</taxon>
        <taxon>Ascomycota</taxon>
        <taxon>Saccharomycotina</taxon>
        <taxon>Pichiomycetes</taxon>
        <taxon>Pachysolenaceae</taxon>
        <taxon>Pachysolen</taxon>
    </lineage>
</organism>
<dbReference type="PANTHER" id="PTHR10806">
    <property type="entry name" value="SIGNAL PEPTIDASE COMPLEX CATALYTIC SUBUNIT SEC11"/>
    <property type="match status" value="1"/>
</dbReference>
<comment type="function">
    <text evidence="15">Catalytic component of the signal peptidase complex (SPC) which catalyzes the cleavage of N-terminal signal sequences from nascent proteins as they are translocated into the lumen of the endoplasmic reticulum. Specifically cleaves N-terminal signal peptides that contain a hydrophobic alpha-helix (h-region) shorter than 18-20 amino acids.</text>
</comment>
<evidence type="ECO:0000256" key="1">
    <source>
        <dbReference type="ARBA" id="ARBA00000677"/>
    </source>
</evidence>
<evidence type="ECO:0000256" key="9">
    <source>
        <dbReference type="ARBA" id="ARBA00022801"/>
    </source>
</evidence>
<dbReference type="GO" id="GO:0004252">
    <property type="term" value="F:serine-type endopeptidase activity"/>
    <property type="evidence" value="ECO:0007669"/>
    <property type="project" value="InterPro"/>
</dbReference>
<comment type="subcellular location">
    <subcellularLocation>
        <location evidence="2">Endoplasmic reticulum membrane</location>
        <topology evidence="2">Single-pass type II membrane protein</topology>
    </subcellularLocation>
</comment>
<dbReference type="InterPro" id="IPR036286">
    <property type="entry name" value="LexA/Signal_pep-like_sf"/>
</dbReference>
<evidence type="ECO:0000256" key="3">
    <source>
        <dbReference type="ARBA" id="ARBA00011035"/>
    </source>
</evidence>
<evidence type="ECO:0000256" key="16">
    <source>
        <dbReference type="ARBA" id="ARBA00047037"/>
    </source>
</evidence>
<evidence type="ECO:0000256" key="11">
    <source>
        <dbReference type="ARBA" id="ARBA00022968"/>
    </source>
</evidence>
<sequence>MKTNVRCNLLQLSNILLAISSAFMFWKTLSVVANSPSPIVVVLSGSMEPAFQRGDILFLWNRDKYVDVGDIVVYNMDHRDIPIVHRVLREHKVIPTDEEIEKFNKKQGLKKDKNSNLKIPKNKKIKELKPSQKILTKGDNNPSDDLPLYGYKQMYIDRDNDLIGSVKGYIPLAGYVTILISENIYFKYILIGLICLSSLFSNE</sequence>
<comment type="subunit">
    <text evidence="16">Component of the signal peptidase complex (SPC) composed of a catalytic subunit SEC11 and three accessory subunits SPC1, SPC2 and SPC3. The complex induces a local thinning of the ER membrane which is used to measure the length of the signal peptide (SP) h-region of protein substrates. This ensures the selectivity of the complex towards h-regions shorter than 18-20 amino acids. SPC associates with the translocon complex.</text>
</comment>
<feature type="transmembrane region" description="Helical" evidence="17">
    <location>
        <begin position="7"/>
        <end position="26"/>
    </location>
</feature>
<proteinExistence type="inferred from homology"/>
<dbReference type="InterPro" id="IPR019756">
    <property type="entry name" value="Pept_S26A_signal_pept_1_Ser-AS"/>
</dbReference>
<reference evidence="19" key="1">
    <citation type="submission" date="2016-05" db="EMBL/GenBank/DDBJ databases">
        <title>Comparative genomics of biotechnologically important yeasts.</title>
        <authorList>
            <consortium name="DOE Joint Genome Institute"/>
            <person name="Riley R."/>
            <person name="Haridas S."/>
            <person name="Wolfe K.H."/>
            <person name="Lopes M.R."/>
            <person name="Hittinger C.T."/>
            <person name="Goker M."/>
            <person name="Salamov A."/>
            <person name="Wisecaver J."/>
            <person name="Long T.M."/>
            <person name="Aerts A.L."/>
            <person name="Barry K."/>
            <person name="Choi C."/>
            <person name="Clum A."/>
            <person name="Coughlan A.Y."/>
            <person name="Deshpande S."/>
            <person name="Douglass A.P."/>
            <person name="Hanson S.J."/>
            <person name="Klenk H.-P."/>
            <person name="Labutti K."/>
            <person name="Lapidus A."/>
            <person name="Lindquist E."/>
            <person name="Lipzen A."/>
            <person name="Meier-Kolthoff J.P."/>
            <person name="Ohm R.A."/>
            <person name="Otillar R.P."/>
            <person name="Pangilinan J."/>
            <person name="Peng Y."/>
            <person name="Rokas A."/>
            <person name="Rosa C.A."/>
            <person name="Scheuner C."/>
            <person name="Sibirny A.A."/>
            <person name="Slot J.C."/>
            <person name="Stielow J.B."/>
            <person name="Sun H."/>
            <person name="Kurtzman C.P."/>
            <person name="Blackwell M."/>
            <person name="Grigoriev I.V."/>
            <person name="Jeffries T.W."/>
        </authorList>
    </citation>
    <scope>NUCLEOTIDE SEQUENCE [LARGE SCALE GENOMIC DNA]</scope>
    <source>
        <strain evidence="19">NRRL Y-2460</strain>
    </source>
</reference>
<dbReference type="GO" id="GO:0005787">
    <property type="term" value="C:signal peptidase complex"/>
    <property type="evidence" value="ECO:0007669"/>
    <property type="project" value="EnsemblFungi"/>
</dbReference>
<evidence type="ECO:0000256" key="12">
    <source>
        <dbReference type="ARBA" id="ARBA00022989"/>
    </source>
</evidence>
<protein>
    <recommendedName>
        <fullName evidence="5">Signal peptidase complex catalytic subunit SEC11</fullName>
        <ecNumber evidence="4">3.4.21.89</ecNumber>
    </recommendedName>
    <alternativeName>
        <fullName evidence="14">Signal peptidase I</fullName>
    </alternativeName>
    <alternativeName>
        <fullName evidence="6">Signal peptidase complex catalytic subunit sec11</fullName>
    </alternativeName>
</protein>
<keyword evidence="11" id="KW-0735">Signal-anchor</keyword>
<dbReference type="Proteomes" id="UP000094236">
    <property type="component" value="Unassembled WGS sequence"/>
</dbReference>
<evidence type="ECO:0000256" key="5">
    <source>
        <dbReference type="ARBA" id="ARBA00019685"/>
    </source>
</evidence>
<evidence type="ECO:0000256" key="17">
    <source>
        <dbReference type="SAM" id="Phobius"/>
    </source>
</evidence>
<dbReference type="InterPro" id="IPR001733">
    <property type="entry name" value="Peptidase_S26B"/>
</dbReference>
<dbReference type="AlphaFoldDB" id="A0A1E4TQT3"/>
<dbReference type="GO" id="GO:0006465">
    <property type="term" value="P:signal peptide processing"/>
    <property type="evidence" value="ECO:0007669"/>
    <property type="project" value="EnsemblFungi"/>
</dbReference>
<dbReference type="OrthoDB" id="10257561at2759"/>
<evidence type="ECO:0000256" key="4">
    <source>
        <dbReference type="ARBA" id="ARBA00013208"/>
    </source>
</evidence>
<evidence type="ECO:0000256" key="14">
    <source>
        <dbReference type="ARBA" id="ARBA00033305"/>
    </source>
</evidence>
<keyword evidence="8 17" id="KW-0812">Transmembrane</keyword>
<evidence type="ECO:0000256" key="7">
    <source>
        <dbReference type="ARBA" id="ARBA00022670"/>
    </source>
</evidence>
<dbReference type="PANTHER" id="PTHR10806:SF6">
    <property type="entry name" value="SIGNAL PEPTIDASE COMPLEX CATALYTIC SUBUNIT SEC11"/>
    <property type="match status" value="1"/>
</dbReference>
<dbReference type="NCBIfam" id="TIGR02228">
    <property type="entry name" value="sigpep_I_arch"/>
    <property type="match status" value="1"/>
</dbReference>
<comment type="similarity">
    <text evidence="3">Belongs to the peptidase S26B family.</text>
</comment>
<keyword evidence="12 17" id="KW-1133">Transmembrane helix</keyword>
<accession>A0A1E4TQT3</accession>
<evidence type="ECO:0000313" key="19">
    <source>
        <dbReference type="Proteomes" id="UP000094236"/>
    </source>
</evidence>
<comment type="catalytic activity">
    <reaction evidence="1">
        <text>Cleavage of hydrophobic, N-terminal signal or leader sequences from secreted and periplasmic proteins.</text>
        <dbReference type="EC" id="3.4.21.89"/>
    </reaction>
</comment>